<evidence type="ECO:0000259" key="1">
    <source>
        <dbReference type="Pfam" id="PF04773"/>
    </source>
</evidence>
<feature type="domain" description="FecR N-terminal" evidence="2">
    <location>
        <begin position="15"/>
        <end position="57"/>
    </location>
</feature>
<evidence type="ECO:0000313" key="3">
    <source>
        <dbReference type="EMBL" id="PWE15881.1"/>
    </source>
</evidence>
<dbReference type="InterPro" id="IPR006860">
    <property type="entry name" value="FecR"/>
</dbReference>
<dbReference type="Gene3D" id="3.55.50.30">
    <property type="match status" value="1"/>
</dbReference>
<name>A0A2U2BPE5_ALCFA</name>
<dbReference type="PANTHER" id="PTHR30273">
    <property type="entry name" value="PERIPLASMIC SIGNAL SENSOR AND SIGMA FACTOR ACTIVATOR FECR-RELATED"/>
    <property type="match status" value="1"/>
</dbReference>
<dbReference type="AlphaFoldDB" id="A0A2U2BPE5"/>
<dbReference type="PIRSF" id="PIRSF018266">
    <property type="entry name" value="FecR"/>
    <property type="match status" value="1"/>
</dbReference>
<dbReference type="Gene3D" id="2.60.120.1440">
    <property type="match status" value="1"/>
</dbReference>
<organism evidence="3 4">
    <name type="scientific">Alcaligenes faecalis</name>
    <dbReference type="NCBI Taxonomy" id="511"/>
    <lineage>
        <taxon>Bacteria</taxon>
        <taxon>Pseudomonadati</taxon>
        <taxon>Pseudomonadota</taxon>
        <taxon>Betaproteobacteria</taxon>
        <taxon>Burkholderiales</taxon>
        <taxon>Alcaligenaceae</taxon>
        <taxon>Alcaligenes</taxon>
    </lineage>
</organism>
<dbReference type="PANTHER" id="PTHR30273:SF2">
    <property type="entry name" value="PROTEIN FECR"/>
    <property type="match status" value="1"/>
</dbReference>
<proteinExistence type="predicted"/>
<dbReference type="InterPro" id="IPR012373">
    <property type="entry name" value="Ferrdict_sens_TM"/>
</dbReference>
<dbReference type="STRING" id="511.UZ73_01200"/>
<reference evidence="3 4" key="1">
    <citation type="submission" date="2018-05" db="EMBL/GenBank/DDBJ databases">
        <title>Genome Sequence of an Efficient Indole-Degrading Bacterium, Alcaligenes sp.YBY.</title>
        <authorList>
            <person name="Yang B."/>
        </authorList>
    </citation>
    <scope>NUCLEOTIDE SEQUENCE [LARGE SCALE GENOMIC DNA]</scope>
    <source>
        <strain evidence="3 4">YBY</strain>
    </source>
</reference>
<accession>A0A2U2BPE5</accession>
<evidence type="ECO:0000313" key="4">
    <source>
        <dbReference type="Proteomes" id="UP000245216"/>
    </source>
</evidence>
<sequence>MSLSHSLPIPDDPHDAAAFWFARVRGGLMQEGDQTLLKQWREQDPRHAQAYRDMEAMWSIAQATPDAAFQARLAQNTRPRAPQWGRRAFIAGLGSACAAVAGVAVLGPQRWLESEQYAQRYVSRKGERLEQTLPDGSLISLNTDSAVHVSFYQSERRVVLEKGEAFFQVRSEADRPFNVDAGQAVIRVTGTRFNVRRETDTVDVAVESGSVRVESGPWWNSAHYKLAGEQGVRLGSDQQASVQSRNMVQALAWRQGRAIFDAEPLEHIVAELNRYKEPGIVLHSPSLRGLRVTGVFDVNDPQAFLEVLPSLAPVVIVQGPDGRWGIAAP</sequence>
<feature type="domain" description="FecR protein" evidence="1">
    <location>
        <begin position="120"/>
        <end position="212"/>
    </location>
</feature>
<dbReference type="InterPro" id="IPR032623">
    <property type="entry name" value="FecR_N"/>
</dbReference>
<dbReference type="EMBL" id="QEXO01000001">
    <property type="protein sequence ID" value="PWE15881.1"/>
    <property type="molecule type" value="Genomic_DNA"/>
</dbReference>
<dbReference type="Pfam" id="PF16220">
    <property type="entry name" value="DUF4880"/>
    <property type="match status" value="1"/>
</dbReference>
<dbReference type="Proteomes" id="UP000245216">
    <property type="component" value="Unassembled WGS sequence"/>
</dbReference>
<dbReference type="GO" id="GO:0016989">
    <property type="term" value="F:sigma factor antagonist activity"/>
    <property type="evidence" value="ECO:0007669"/>
    <property type="project" value="TreeGrafter"/>
</dbReference>
<evidence type="ECO:0000259" key="2">
    <source>
        <dbReference type="Pfam" id="PF16220"/>
    </source>
</evidence>
<comment type="caution">
    <text evidence="3">The sequence shown here is derived from an EMBL/GenBank/DDBJ whole genome shotgun (WGS) entry which is preliminary data.</text>
</comment>
<dbReference type="Pfam" id="PF04773">
    <property type="entry name" value="FecR"/>
    <property type="match status" value="1"/>
</dbReference>
<reference evidence="3 4" key="2">
    <citation type="submission" date="2018-05" db="EMBL/GenBank/DDBJ databases">
        <authorList>
            <person name="Lanie J.A."/>
            <person name="Ng W.-L."/>
            <person name="Kazmierczak K.M."/>
            <person name="Andrzejewski T.M."/>
            <person name="Davidsen T.M."/>
            <person name="Wayne K.J."/>
            <person name="Tettelin H."/>
            <person name="Glass J.I."/>
            <person name="Rusch D."/>
            <person name="Podicherti R."/>
            <person name="Tsui H.-C.T."/>
            <person name="Winkler M.E."/>
        </authorList>
    </citation>
    <scope>NUCLEOTIDE SEQUENCE [LARGE SCALE GENOMIC DNA]</scope>
    <source>
        <strain evidence="3 4">YBY</strain>
    </source>
</reference>
<evidence type="ECO:0008006" key="5">
    <source>
        <dbReference type="Google" id="ProtNLM"/>
    </source>
</evidence>
<dbReference type="RefSeq" id="WP_109088427.1">
    <property type="nucleotide sequence ID" value="NZ_CAXOKM010000010.1"/>
</dbReference>
<gene>
    <name evidence="3" type="ORF">DF183_03900</name>
</gene>
<protein>
    <recommendedName>
        <fullName evidence="5">FecR family protein</fullName>
    </recommendedName>
</protein>